<dbReference type="PROSITE" id="PS50977">
    <property type="entry name" value="HTH_TETR_2"/>
    <property type="match status" value="1"/>
</dbReference>
<dbReference type="GO" id="GO:0003700">
    <property type="term" value="F:DNA-binding transcription factor activity"/>
    <property type="evidence" value="ECO:0007669"/>
    <property type="project" value="TreeGrafter"/>
</dbReference>
<evidence type="ECO:0000313" key="7">
    <source>
        <dbReference type="Proteomes" id="UP000321484"/>
    </source>
</evidence>
<name>A0A511YZ43_9CELL</name>
<dbReference type="PANTHER" id="PTHR30055:SF238">
    <property type="entry name" value="MYCOFACTOCIN BIOSYNTHESIS TRANSCRIPTIONAL REGULATOR MFTR-RELATED"/>
    <property type="match status" value="1"/>
</dbReference>
<dbReference type="PRINTS" id="PR00455">
    <property type="entry name" value="HTHTETR"/>
</dbReference>
<gene>
    <name evidence="6" type="ORF">AFE02nite_22030</name>
</gene>
<organism evidence="6 7">
    <name type="scientific">Actinotalea fermentans</name>
    <dbReference type="NCBI Taxonomy" id="43671"/>
    <lineage>
        <taxon>Bacteria</taxon>
        <taxon>Bacillati</taxon>
        <taxon>Actinomycetota</taxon>
        <taxon>Actinomycetes</taxon>
        <taxon>Micrococcales</taxon>
        <taxon>Cellulomonadaceae</taxon>
        <taxon>Actinotalea</taxon>
    </lineage>
</organism>
<dbReference type="EMBL" id="BJYK01000007">
    <property type="protein sequence ID" value="GEN80469.1"/>
    <property type="molecule type" value="Genomic_DNA"/>
</dbReference>
<dbReference type="Proteomes" id="UP000321484">
    <property type="component" value="Unassembled WGS sequence"/>
</dbReference>
<dbReference type="SUPFAM" id="SSF46689">
    <property type="entry name" value="Homeodomain-like"/>
    <property type="match status" value="1"/>
</dbReference>
<dbReference type="InterPro" id="IPR001647">
    <property type="entry name" value="HTH_TetR"/>
</dbReference>
<keyword evidence="3" id="KW-0804">Transcription</keyword>
<dbReference type="RefSeq" id="WP_186814542.1">
    <property type="nucleotide sequence ID" value="NZ_BJYK01000007.1"/>
</dbReference>
<dbReference type="InterPro" id="IPR009057">
    <property type="entry name" value="Homeodomain-like_sf"/>
</dbReference>
<feature type="DNA-binding region" description="H-T-H motif" evidence="4">
    <location>
        <begin position="38"/>
        <end position="57"/>
    </location>
</feature>
<dbReference type="Gene3D" id="1.10.357.10">
    <property type="entry name" value="Tetracycline Repressor, domain 2"/>
    <property type="match status" value="1"/>
</dbReference>
<dbReference type="InterPro" id="IPR050109">
    <property type="entry name" value="HTH-type_TetR-like_transc_reg"/>
</dbReference>
<proteinExistence type="predicted"/>
<dbReference type="AlphaFoldDB" id="A0A511YZ43"/>
<protein>
    <submittedName>
        <fullName evidence="6">TetR family transcriptional regulator</fullName>
    </submittedName>
</protein>
<sequence>MSPRRAKVLSEESSPGALRRHLVAVTQRLVAAHGVGLTARQIAHEAQVADGALYNHFANKNDLVVTALVESAAAASEEYVAALPEPGAATLAGNLRTLAAASVRLQLALTPLFTGLLGDAPLLHEFFARVHGERGPQQTFSATVAYLRAEQDLGRASREADAGAVAGLLFGGSLLHALVGHLGAVSQAPVGPGAEPDLDATVAVLLRALRP</sequence>
<keyword evidence="7" id="KW-1185">Reference proteome</keyword>
<dbReference type="Pfam" id="PF00440">
    <property type="entry name" value="TetR_N"/>
    <property type="match status" value="1"/>
</dbReference>
<feature type="domain" description="HTH tetR-type" evidence="5">
    <location>
        <begin position="16"/>
        <end position="75"/>
    </location>
</feature>
<evidence type="ECO:0000256" key="2">
    <source>
        <dbReference type="ARBA" id="ARBA00023125"/>
    </source>
</evidence>
<dbReference type="PANTHER" id="PTHR30055">
    <property type="entry name" value="HTH-TYPE TRANSCRIPTIONAL REGULATOR RUTR"/>
    <property type="match status" value="1"/>
</dbReference>
<evidence type="ECO:0000256" key="1">
    <source>
        <dbReference type="ARBA" id="ARBA00023015"/>
    </source>
</evidence>
<evidence type="ECO:0000259" key="5">
    <source>
        <dbReference type="PROSITE" id="PS50977"/>
    </source>
</evidence>
<accession>A0A511YZ43</accession>
<dbReference type="InterPro" id="IPR023772">
    <property type="entry name" value="DNA-bd_HTH_TetR-type_CS"/>
</dbReference>
<dbReference type="GO" id="GO:0000976">
    <property type="term" value="F:transcription cis-regulatory region binding"/>
    <property type="evidence" value="ECO:0007669"/>
    <property type="project" value="TreeGrafter"/>
</dbReference>
<dbReference type="PROSITE" id="PS01081">
    <property type="entry name" value="HTH_TETR_1"/>
    <property type="match status" value="1"/>
</dbReference>
<keyword evidence="2 4" id="KW-0238">DNA-binding</keyword>
<evidence type="ECO:0000313" key="6">
    <source>
        <dbReference type="EMBL" id="GEN80469.1"/>
    </source>
</evidence>
<reference evidence="6 7" key="1">
    <citation type="submission" date="2019-07" db="EMBL/GenBank/DDBJ databases">
        <title>Whole genome shotgun sequence of Actinotalea fermentans NBRC 105374.</title>
        <authorList>
            <person name="Hosoyama A."/>
            <person name="Uohara A."/>
            <person name="Ohji S."/>
            <person name="Ichikawa N."/>
        </authorList>
    </citation>
    <scope>NUCLEOTIDE SEQUENCE [LARGE SCALE GENOMIC DNA]</scope>
    <source>
        <strain evidence="6 7">NBRC 105374</strain>
    </source>
</reference>
<keyword evidence="1" id="KW-0805">Transcription regulation</keyword>
<comment type="caution">
    <text evidence="6">The sequence shown here is derived from an EMBL/GenBank/DDBJ whole genome shotgun (WGS) entry which is preliminary data.</text>
</comment>
<evidence type="ECO:0000256" key="4">
    <source>
        <dbReference type="PROSITE-ProRule" id="PRU00335"/>
    </source>
</evidence>
<evidence type="ECO:0000256" key="3">
    <source>
        <dbReference type="ARBA" id="ARBA00023163"/>
    </source>
</evidence>